<evidence type="ECO:0000259" key="4">
    <source>
        <dbReference type="Pfam" id="PF01425"/>
    </source>
</evidence>
<dbReference type="Pfam" id="PF01425">
    <property type="entry name" value="Amidase"/>
    <property type="match status" value="1"/>
</dbReference>
<feature type="active site" description="Charge relay system" evidence="3">
    <location>
        <position position="135"/>
    </location>
</feature>
<accession>M2ZX97</accession>
<reference evidence="5 6" key="1">
    <citation type="journal article" date="2012" name="PLoS Pathog.">
        <title>Diverse lifestyles and strategies of plant pathogenesis encoded in the genomes of eighteen Dothideomycetes fungi.</title>
        <authorList>
            <person name="Ohm R.A."/>
            <person name="Feau N."/>
            <person name="Henrissat B."/>
            <person name="Schoch C.L."/>
            <person name="Horwitz B.A."/>
            <person name="Barry K.W."/>
            <person name="Condon B.J."/>
            <person name="Copeland A.C."/>
            <person name="Dhillon B."/>
            <person name="Glaser F."/>
            <person name="Hesse C.N."/>
            <person name="Kosti I."/>
            <person name="LaButti K."/>
            <person name="Lindquist E.A."/>
            <person name="Lucas S."/>
            <person name="Salamov A.A."/>
            <person name="Bradshaw R.E."/>
            <person name="Ciuffetti L."/>
            <person name="Hamelin R.C."/>
            <person name="Kema G.H.J."/>
            <person name="Lawrence C."/>
            <person name="Scott J.A."/>
            <person name="Spatafora J.W."/>
            <person name="Turgeon B.G."/>
            <person name="de Wit P.J.G.M."/>
            <person name="Zhong S."/>
            <person name="Goodwin S.B."/>
            <person name="Grigoriev I.V."/>
        </authorList>
    </citation>
    <scope>NUCLEOTIDE SEQUENCE [LARGE SCALE GENOMIC DNA]</scope>
    <source>
        <strain evidence="5 6">CIRAD86</strain>
    </source>
</reference>
<dbReference type="RefSeq" id="XP_007925830.1">
    <property type="nucleotide sequence ID" value="XM_007927639.1"/>
</dbReference>
<feature type="active site" description="Acyl-ester intermediate" evidence="3">
    <location>
        <position position="236"/>
    </location>
</feature>
<protein>
    <recommendedName>
        <fullName evidence="4">Amidase domain-containing protein</fullName>
    </recommendedName>
</protein>
<dbReference type="VEuPathDB" id="FungiDB:MYCFIDRAFT_47042"/>
<evidence type="ECO:0000256" key="3">
    <source>
        <dbReference type="PIRSR" id="PIRSR001221-1"/>
    </source>
</evidence>
<keyword evidence="2" id="KW-0378">Hydrolase</keyword>
<dbReference type="KEGG" id="pfj:MYCFIDRAFT_47042"/>
<dbReference type="GeneID" id="19339751"/>
<dbReference type="AlphaFoldDB" id="M2ZX97"/>
<dbReference type="InterPro" id="IPR023631">
    <property type="entry name" value="Amidase_dom"/>
</dbReference>
<dbReference type="eggNOG" id="KOG1212">
    <property type="taxonomic scope" value="Eukaryota"/>
</dbReference>
<dbReference type="GO" id="GO:0016787">
    <property type="term" value="F:hydrolase activity"/>
    <property type="evidence" value="ECO:0007669"/>
    <property type="project" value="UniProtKB-KW"/>
</dbReference>
<dbReference type="OrthoDB" id="6428749at2759"/>
<evidence type="ECO:0000256" key="1">
    <source>
        <dbReference type="ARBA" id="ARBA00009199"/>
    </source>
</evidence>
<sequence>MDAHLESYMNIAARAQHIVLDSIPQQWRLSAEAKARAQRNPKHGVFECSILSRRQIRITELSASELLQKIYNGRLSSYEVTVAFCARAAIAHQLVNCLVDFFPEEALAQAKALDDDFARMKRLVGELHGLPLAVKDDHFVKGKVVTMGYTAWVSNPPCLDDSSQVKIMKDAGVIIFARTCMPQTGMALETVSNLWGPTLNSHDINFGAGRSSGGDGTLVALRGTPAAPLATDIGGSIRAPAGFNGCYGMRPTAVRVPLAGTATTVSGDTSIKCSAGPIATSLEDLQLFSRLLLTHPTIPDDPSAIIGYWNDRPQVPSKLRIGVWSTDGVVDPHPPVQRALGEATAKLTAAGHEIVDFKFPFDLWQAAQTAWALYLQTGAREHKAILQSADEPAIAQFSSYLNTFHTRELSVPELFAHNTAVATYKSLFHNAWEASGIDCIMCPSASMAGVPHNFSVWWEYTAIWNLLDYPSIFIPLKEFKISAKQDPKDLEYQPRDDPFDGPNRKLYDPEIWKSQPMTLQIVGRPCRDEGLTSVCEVLDRVVNADQQSRSEKRLGDLVEREGARLRERLTRSLCLSGRVVGDLRLKHIYYAFESHANLRRATMERCGRDGYKG</sequence>
<dbReference type="EMBL" id="KB446558">
    <property type="protein sequence ID" value="EME83614.1"/>
    <property type="molecule type" value="Genomic_DNA"/>
</dbReference>
<evidence type="ECO:0000256" key="2">
    <source>
        <dbReference type="ARBA" id="ARBA00022801"/>
    </source>
</evidence>
<keyword evidence="6" id="KW-1185">Reference proteome</keyword>
<evidence type="ECO:0000313" key="5">
    <source>
        <dbReference type="EMBL" id="EME83614.1"/>
    </source>
</evidence>
<gene>
    <name evidence="5" type="ORF">MYCFIDRAFT_47042</name>
</gene>
<feature type="active site" description="Charge relay system" evidence="3">
    <location>
        <position position="211"/>
    </location>
</feature>
<organism evidence="5 6">
    <name type="scientific">Pseudocercospora fijiensis (strain CIRAD86)</name>
    <name type="common">Black leaf streak disease fungus</name>
    <name type="synonym">Mycosphaerella fijiensis</name>
    <dbReference type="NCBI Taxonomy" id="383855"/>
    <lineage>
        <taxon>Eukaryota</taxon>
        <taxon>Fungi</taxon>
        <taxon>Dikarya</taxon>
        <taxon>Ascomycota</taxon>
        <taxon>Pezizomycotina</taxon>
        <taxon>Dothideomycetes</taxon>
        <taxon>Dothideomycetidae</taxon>
        <taxon>Mycosphaerellales</taxon>
        <taxon>Mycosphaerellaceae</taxon>
        <taxon>Pseudocercospora</taxon>
    </lineage>
</organism>
<comment type="similarity">
    <text evidence="1">Belongs to the amidase family.</text>
</comment>
<evidence type="ECO:0000313" key="6">
    <source>
        <dbReference type="Proteomes" id="UP000016932"/>
    </source>
</evidence>
<dbReference type="Proteomes" id="UP000016932">
    <property type="component" value="Unassembled WGS sequence"/>
</dbReference>
<dbReference type="SUPFAM" id="SSF75304">
    <property type="entry name" value="Amidase signature (AS) enzymes"/>
    <property type="match status" value="1"/>
</dbReference>
<dbReference type="STRING" id="383855.M2ZX97"/>
<dbReference type="InterPro" id="IPR036928">
    <property type="entry name" value="AS_sf"/>
</dbReference>
<name>M2ZX97_PSEFD</name>
<feature type="domain" description="Amidase" evidence="4">
    <location>
        <begin position="79"/>
        <end position="531"/>
    </location>
</feature>
<dbReference type="PIRSF" id="PIRSF001221">
    <property type="entry name" value="Amidase_fungi"/>
    <property type="match status" value="1"/>
</dbReference>
<dbReference type="PANTHER" id="PTHR46072">
    <property type="entry name" value="AMIDASE-RELATED-RELATED"/>
    <property type="match status" value="1"/>
</dbReference>
<dbReference type="Gene3D" id="3.90.1300.10">
    <property type="entry name" value="Amidase signature (AS) domain"/>
    <property type="match status" value="1"/>
</dbReference>
<proteinExistence type="inferred from homology"/>
<dbReference type="HOGENOM" id="CLU_009600_9_2_1"/>